<dbReference type="STRING" id="6265.A0A0B2VBU2"/>
<evidence type="ECO:0000313" key="1">
    <source>
        <dbReference type="EMBL" id="KHN78934.1"/>
    </source>
</evidence>
<dbReference type="OrthoDB" id="5865631at2759"/>
<name>A0A0B2VBU2_TOXCA</name>
<dbReference type="AlphaFoldDB" id="A0A0B2VBU2"/>
<dbReference type="Proteomes" id="UP000031036">
    <property type="component" value="Unassembled WGS sequence"/>
</dbReference>
<protein>
    <submittedName>
        <fullName evidence="1">Uncharacterized protein</fullName>
    </submittedName>
</protein>
<sequence>ARVEDENANSLVVVETPAEPLDHPTMLQQTTKFGDYAKIILQQKKNMANAVGSDSLKCAIATYIASVFCEPPDSPINPIAYWETEKKVVFLDQGD</sequence>
<accession>A0A0B2VBU2</accession>
<organism evidence="1 2">
    <name type="scientific">Toxocara canis</name>
    <name type="common">Canine roundworm</name>
    <dbReference type="NCBI Taxonomy" id="6265"/>
    <lineage>
        <taxon>Eukaryota</taxon>
        <taxon>Metazoa</taxon>
        <taxon>Ecdysozoa</taxon>
        <taxon>Nematoda</taxon>
        <taxon>Chromadorea</taxon>
        <taxon>Rhabditida</taxon>
        <taxon>Spirurina</taxon>
        <taxon>Ascaridomorpha</taxon>
        <taxon>Ascaridoidea</taxon>
        <taxon>Toxocaridae</taxon>
        <taxon>Toxocara</taxon>
    </lineage>
</organism>
<proteinExistence type="predicted"/>
<dbReference type="EMBL" id="JPKZ01001974">
    <property type="protein sequence ID" value="KHN78934.1"/>
    <property type="molecule type" value="Genomic_DNA"/>
</dbReference>
<reference evidence="1 2" key="1">
    <citation type="submission" date="2014-11" db="EMBL/GenBank/DDBJ databases">
        <title>Genetic blueprint of the zoonotic pathogen Toxocara canis.</title>
        <authorList>
            <person name="Zhu X.-Q."/>
            <person name="Korhonen P.K."/>
            <person name="Cai H."/>
            <person name="Young N.D."/>
            <person name="Nejsum P."/>
            <person name="von Samson-Himmelstjerna G."/>
            <person name="Boag P.R."/>
            <person name="Tan P."/>
            <person name="Li Q."/>
            <person name="Min J."/>
            <person name="Yang Y."/>
            <person name="Wang X."/>
            <person name="Fang X."/>
            <person name="Hall R.S."/>
            <person name="Hofmann A."/>
            <person name="Sternberg P.W."/>
            <person name="Jex A.R."/>
            <person name="Gasser R.B."/>
        </authorList>
    </citation>
    <scope>NUCLEOTIDE SEQUENCE [LARGE SCALE GENOMIC DNA]</scope>
    <source>
        <strain evidence="1">PN_DK_2014</strain>
    </source>
</reference>
<comment type="caution">
    <text evidence="1">The sequence shown here is derived from an EMBL/GenBank/DDBJ whole genome shotgun (WGS) entry which is preliminary data.</text>
</comment>
<keyword evidence="2" id="KW-1185">Reference proteome</keyword>
<evidence type="ECO:0000313" key="2">
    <source>
        <dbReference type="Proteomes" id="UP000031036"/>
    </source>
</evidence>
<feature type="non-terminal residue" evidence="1">
    <location>
        <position position="1"/>
    </location>
</feature>
<gene>
    <name evidence="1" type="ORF">Tcan_04120</name>
</gene>